<feature type="domain" description="EF-hand" evidence="5">
    <location>
        <begin position="52"/>
        <end position="87"/>
    </location>
</feature>
<feature type="domain" description="EF-hand" evidence="5">
    <location>
        <begin position="89"/>
        <end position="124"/>
    </location>
</feature>
<keyword evidence="7" id="KW-1185">Reference proteome</keyword>
<dbReference type="EMBL" id="JBJUIK010000011">
    <property type="protein sequence ID" value="KAL3512181.1"/>
    <property type="molecule type" value="Genomic_DNA"/>
</dbReference>
<dbReference type="InterPro" id="IPR011992">
    <property type="entry name" value="EF-hand-dom_pair"/>
</dbReference>
<dbReference type="GO" id="GO:0005737">
    <property type="term" value="C:cytoplasm"/>
    <property type="evidence" value="ECO:0007669"/>
    <property type="project" value="UniProtKB-ARBA"/>
</dbReference>
<protein>
    <recommendedName>
        <fullName evidence="5">EF-hand domain-containing protein</fullName>
    </recommendedName>
</protein>
<dbReference type="Pfam" id="PF13499">
    <property type="entry name" value="EF-hand_7"/>
    <property type="match status" value="2"/>
</dbReference>
<comment type="function">
    <text evidence="1">Potential calcium sensor.</text>
</comment>
<evidence type="ECO:0000313" key="6">
    <source>
        <dbReference type="EMBL" id="KAL3512181.1"/>
    </source>
</evidence>
<dbReference type="PANTHER" id="PTHR10891">
    <property type="entry name" value="EF-HAND CALCIUM-BINDING DOMAIN CONTAINING PROTEIN"/>
    <property type="match status" value="1"/>
</dbReference>
<dbReference type="InterPro" id="IPR018247">
    <property type="entry name" value="EF_Hand_1_Ca_BS"/>
</dbReference>
<keyword evidence="4" id="KW-0106">Calcium</keyword>
<dbReference type="FunFam" id="1.10.238.10:FF:000275">
    <property type="entry name" value="Probable calcium-binding protein CML27"/>
    <property type="match status" value="1"/>
</dbReference>
<dbReference type="Gene3D" id="1.10.238.10">
    <property type="entry name" value="EF-hand"/>
    <property type="match status" value="2"/>
</dbReference>
<feature type="domain" description="EF-hand" evidence="5">
    <location>
        <begin position="125"/>
        <end position="160"/>
    </location>
</feature>
<gene>
    <name evidence="6" type="ORF">ACH5RR_024898</name>
</gene>
<dbReference type="SMART" id="SM00054">
    <property type="entry name" value="EFh"/>
    <property type="match status" value="4"/>
</dbReference>
<dbReference type="PROSITE" id="PS50222">
    <property type="entry name" value="EF_HAND_2"/>
    <property type="match status" value="4"/>
</dbReference>
<proteinExistence type="predicted"/>
<dbReference type="Proteomes" id="UP001630127">
    <property type="component" value="Unassembled WGS sequence"/>
</dbReference>
<evidence type="ECO:0000313" key="7">
    <source>
        <dbReference type="Proteomes" id="UP001630127"/>
    </source>
</evidence>
<feature type="domain" description="EF-hand" evidence="5">
    <location>
        <begin position="16"/>
        <end position="51"/>
    </location>
</feature>
<name>A0ABD2YY35_9GENT</name>
<dbReference type="AlphaFoldDB" id="A0ABD2YY35"/>
<evidence type="ECO:0000256" key="2">
    <source>
        <dbReference type="ARBA" id="ARBA00022723"/>
    </source>
</evidence>
<dbReference type="InterPro" id="IPR039647">
    <property type="entry name" value="EF_hand_pair_protein_CML-like"/>
</dbReference>
<sequence>MATNADTVSKPSVLLQDMEEVKKVFERFDTNGDGKISSEELAGVMKALGSDNSPDEISRMMDELDADKDGFINLQEFASFCKGDSSTDGGSKEIHEVFALYDQDHDGFISVTELHKILSRLGERCSVHDCENMIKSVDSDGDGSVSFEEFKKMMTNNKKPGA</sequence>
<organism evidence="6 7">
    <name type="scientific">Cinchona calisaya</name>
    <dbReference type="NCBI Taxonomy" id="153742"/>
    <lineage>
        <taxon>Eukaryota</taxon>
        <taxon>Viridiplantae</taxon>
        <taxon>Streptophyta</taxon>
        <taxon>Embryophyta</taxon>
        <taxon>Tracheophyta</taxon>
        <taxon>Spermatophyta</taxon>
        <taxon>Magnoliopsida</taxon>
        <taxon>eudicotyledons</taxon>
        <taxon>Gunneridae</taxon>
        <taxon>Pentapetalae</taxon>
        <taxon>asterids</taxon>
        <taxon>lamiids</taxon>
        <taxon>Gentianales</taxon>
        <taxon>Rubiaceae</taxon>
        <taxon>Cinchonoideae</taxon>
        <taxon>Cinchoneae</taxon>
        <taxon>Cinchona</taxon>
    </lineage>
</organism>
<dbReference type="CDD" id="cd00051">
    <property type="entry name" value="EFh"/>
    <property type="match status" value="2"/>
</dbReference>
<evidence type="ECO:0000256" key="1">
    <source>
        <dbReference type="ARBA" id="ARBA00003291"/>
    </source>
</evidence>
<dbReference type="SUPFAM" id="SSF47473">
    <property type="entry name" value="EF-hand"/>
    <property type="match status" value="1"/>
</dbReference>
<dbReference type="FunFam" id="1.10.238.10:FF:000089">
    <property type="entry name" value="calmodulin-like protein 3"/>
    <property type="match status" value="1"/>
</dbReference>
<dbReference type="PROSITE" id="PS00018">
    <property type="entry name" value="EF_HAND_1"/>
    <property type="match status" value="4"/>
</dbReference>
<evidence type="ECO:0000256" key="4">
    <source>
        <dbReference type="ARBA" id="ARBA00022837"/>
    </source>
</evidence>
<reference evidence="6 7" key="1">
    <citation type="submission" date="2024-11" db="EMBL/GenBank/DDBJ databases">
        <title>A near-complete genome assembly of Cinchona calisaya.</title>
        <authorList>
            <person name="Lian D.C."/>
            <person name="Zhao X.W."/>
            <person name="Wei L."/>
        </authorList>
    </citation>
    <scope>NUCLEOTIDE SEQUENCE [LARGE SCALE GENOMIC DNA]</scope>
    <source>
        <tissue evidence="6">Nenye</tissue>
    </source>
</reference>
<dbReference type="InterPro" id="IPR002048">
    <property type="entry name" value="EF_hand_dom"/>
</dbReference>
<keyword evidence="2" id="KW-0479">Metal-binding</keyword>
<dbReference type="GO" id="GO:0046872">
    <property type="term" value="F:metal ion binding"/>
    <property type="evidence" value="ECO:0007669"/>
    <property type="project" value="UniProtKB-KW"/>
</dbReference>
<evidence type="ECO:0000256" key="3">
    <source>
        <dbReference type="ARBA" id="ARBA00022737"/>
    </source>
</evidence>
<evidence type="ECO:0000259" key="5">
    <source>
        <dbReference type="PROSITE" id="PS50222"/>
    </source>
</evidence>
<keyword evidence="3" id="KW-0677">Repeat</keyword>
<comment type="caution">
    <text evidence="6">The sequence shown here is derived from an EMBL/GenBank/DDBJ whole genome shotgun (WGS) entry which is preliminary data.</text>
</comment>
<accession>A0ABD2YY35</accession>